<reference evidence="1" key="1">
    <citation type="submission" date="2021-02" db="EMBL/GenBank/DDBJ databases">
        <authorList>
            <person name="Han P."/>
        </authorList>
    </citation>
    <scope>NUCLEOTIDE SEQUENCE</scope>
    <source>
        <strain evidence="1">Candidatus Nitrosotenuis uzonensis 5A</strain>
    </source>
</reference>
<organism evidence="1 2">
    <name type="scientific">Candidatus Nitrosotenuis uzonensis</name>
    <dbReference type="NCBI Taxonomy" id="1407055"/>
    <lineage>
        <taxon>Archaea</taxon>
        <taxon>Nitrososphaerota</taxon>
        <taxon>Candidatus Nitrosotenuis</taxon>
    </lineage>
</organism>
<dbReference type="GO" id="GO:0016020">
    <property type="term" value="C:membrane"/>
    <property type="evidence" value="ECO:0007669"/>
    <property type="project" value="InterPro"/>
</dbReference>
<accession>A0A812EWK6</accession>
<dbReference type="Pfam" id="PF04464">
    <property type="entry name" value="Glyphos_transf"/>
    <property type="match status" value="1"/>
</dbReference>
<dbReference type="AlphaFoldDB" id="A0A812EWK6"/>
<name>A0A812EWK6_9ARCH</name>
<proteinExistence type="predicted"/>
<dbReference type="Proteomes" id="UP000655759">
    <property type="component" value="Unassembled WGS sequence"/>
</dbReference>
<evidence type="ECO:0000313" key="2">
    <source>
        <dbReference type="Proteomes" id="UP000655759"/>
    </source>
</evidence>
<gene>
    <name evidence="1" type="ORF">NUZ5A_20239</name>
</gene>
<sequence length="604" mass="70869">MNRYEVITDFTVDNLEIAKKIVDDNYIWLTNNWQLVDQLENHINIETIDNYIRKIDLSSFYKIFSSANENIKLFQEGLSDVKFEDISIVEGVKNLVYSYFVFLEQIQFLFKTRRDFVFLFSNTESFYFAIKDLAKNAKYQSMYDIATIIEKEVIKLHFDETENSDKRFLYHETRFLYDNSYKPTESEKEKSGKIIDVISSEEILDEKYLGCAFFLNNNNADLYLKPVYPILQKFAENKYNNIIFTFDNTTTNQLKEKNFEAINLIDVINRLTPIILENKSELILEFLNSAKKIRCKRIVVNSYIKIIKNDPIARFVALVISKILVIDLLIKKSELKSIFVALDPSPDMDLVCAVAKKYKIKTYSFPTTPAIKPIAFMADMYNAENILVDGSKTKEIIRQYVNEKKITIVGNPRYDYTAKIMRTKESTKHVFIAMSRWHEDDEKWIPEIIQFCNDNKLRVTIKPHPVYNMAFRDTHQRKINEIMKRCIGLKYEIQETTDSSVIINADVVITERSTIGVEAAVNDIPIILVKTNNKNEDLWGYNFLKEGVGLFASNIKELKMLINKILFDQKLQQKLAERREKFKQKMNYLNDGKASDRIYEIMTR</sequence>
<dbReference type="GO" id="GO:0047355">
    <property type="term" value="F:CDP-glycerol glycerophosphotransferase activity"/>
    <property type="evidence" value="ECO:0007669"/>
    <property type="project" value="InterPro"/>
</dbReference>
<comment type="caution">
    <text evidence="1">The sequence shown here is derived from an EMBL/GenBank/DDBJ whole genome shotgun (WGS) entry which is preliminary data.</text>
</comment>
<dbReference type="EMBL" id="CAJNAQ010000002">
    <property type="protein sequence ID" value="CAE6486958.1"/>
    <property type="molecule type" value="Genomic_DNA"/>
</dbReference>
<protein>
    <recommendedName>
        <fullName evidence="3">UDP-N-acetylglucosamine 2-epimerase domain-containing protein</fullName>
    </recommendedName>
</protein>
<dbReference type="InterPro" id="IPR007554">
    <property type="entry name" value="Glycerophosphate_synth"/>
</dbReference>
<dbReference type="SUPFAM" id="SSF53756">
    <property type="entry name" value="UDP-Glycosyltransferase/glycogen phosphorylase"/>
    <property type="match status" value="1"/>
</dbReference>
<evidence type="ECO:0000313" key="1">
    <source>
        <dbReference type="EMBL" id="CAE6486958.1"/>
    </source>
</evidence>
<evidence type="ECO:0008006" key="3">
    <source>
        <dbReference type="Google" id="ProtNLM"/>
    </source>
</evidence>
<dbReference type="RefSeq" id="WP_205097921.1">
    <property type="nucleotide sequence ID" value="NZ_CAJNAQ010000002.1"/>
</dbReference>